<evidence type="ECO:0000313" key="9">
    <source>
        <dbReference type="Proteomes" id="UP001171111"/>
    </source>
</evidence>
<dbReference type="SFLD" id="SFLDF00301">
    <property type="entry name" value="2-iminoacetate_synthase_(ThiH)"/>
    <property type="match status" value="1"/>
</dbReference>
<sequence>MLMYLPHQERLDNEILNAVLAERESADFEHYSANDVKTALKKSFLDLEDFKALLSPAAAPLLEDMMWAAKAAKERYFGKNIYLFTPLYISNHCENLCVYCGFNNRNNIRRAQLDDDGIIKELESIASAGFEELLMLTGEAPAFSSVDYIANACRLASERFATLGIEVYPLSVENYAKMHENGSDYVTVFQETYNPRRYAQLHLEGDKTAFGYRFEAQERALKAGMRGVAFGALFGLDMWRQDALSVGLHASLLQKRYQDAEISISVPRLRPIINNSKISPKDVRERELAQIICAYRLFLPFANITLSTRESVKFRDNAVKFGVSKVSAGVKVGIGEHGDDKAGQGDGQFEISDSRDGEQMRAMLRLNGLVPVESEHVFLG</sequence>
<evidence type="ECO:0000256" key="6">
    <source>
        <dbReference type="ARBA" id="ARBA00023014"/>
    </source>
</evidence>
<reference evidence="8 9" key="1">
    <citation type="submission" date="2023-06" db="EMBL/GenBank/DDBJ databases">
        <title>Campylobacter magnum sp. nov., isolated from cecal contents of domestic pigs (Sus scrofa domesticus).</title>
        <authorList>
            <person name="Papic B."/>
            <person name="Gruntar I."/>
        </authorList>
    </citation>
    <scope>NUCLEOTIDE SEQUENCE [LARGE SCALE GENOMIC DNA]</scope>
    <source>
        <strain evidence="9">34484-21</strain>
    </source>
</reference>
<dbReference type="RefSeq" id="WP_302244516.1">
    <property type="nucleotide sequence ID" value="NZ_JAULJQ010000007.1"/>
</dbReference>
<dbReference type="InterPro" id="IPR034428">
    <property type="entry name" value="ThiH/NoCL/HydG-like"/>
</dbReference>
<dbReference type="InterPro" id="IPR010722">
    <property type="entry name" value="BATS_dom"/>
</dbReference>
<dbReference type="SFLD" id="SFLDG01060">
    <property type="entry name" value="BATS_domain_containing"/>
    <property type="match status" value="1"/>
</dbReference>
<keyword evidence="5" id="KW-0408">Iron</keyword>
<evidence type="ECO:0000256" key="4">
    <source>
        <dbReference type="ARBA" id="ARBA00022723"/>
    </source>
</evidence>
<accession>A0ABT8T959</accession>
<name>A0ABT8T959_9BACT</name>
<comment type="caution">
    <text evidence="8">The sequence shown here is derived from an EMBL/GenBank/DDBJ whole genome shotgun (WGS) entry which is preliminary data.</text>
</comment>
<dbReference type="SFLD" id="SFLDG01081">
    <property type="entry name" value="cleavage_of_the_Ca-Cb_bond_in"/>
    <property type="match status" value="1"/>
</dbReference>
<keyword evidence="4" id="KW-0479">Metal-binding</keyword>
<dbReference type="SFLD" id="SFLDS00029">
    <property type="entry name" value="Radical_SAM"/>
    <property type="match status" value="1"/>
</dbReference>
<comment type="cofactor">
    <cofactor evidence="1">
        <name>[4Fe-4S] cluster</name>
        <dbReference type="ChEBI" id="CHEBI:49883"/>
    </cofactor>
</comment>
<dbReference type="Gene3D" id="3.20.20.70">
    <property type="entry name" value="Aldolase class I"/>
    <property type="match status" value="1"/>
</dbReference>
<organism evidence="8 9">
    <name type="scientific">Campylobacter magnus</name>
    <dbReference type="NCBI Taxonomy" id="3026462"/>
    <lineage>
        <taxon>Bacteria</taxon>
        <taxon>Pseudomonadati</taxon>
        <taxon>Campylobacterota</taxon>
        <taxon>Epsilonproteobacteria</taxon>
        <taxon>Campylobacterales</taxon>
        <taxon>Campylobacteraceae</taxon>
        <taxon>Campylobacter</taxon>
    </lineage>
</organism>
<evidence type="ECO:0000256" key="1">
    <source>
        <dbReference type="ARBA" id="ARBA00001966"/>
    </source>
</evidence>
<evidence type="ECO:0000313" key="8">
    <source>
        <dbReference type="EMBL" id="MDO2409719.1"/>
    </source>
</evidence>
<keyword evidence="6" id="KW-0411">Iron-sulfur</keyword>
<proteinExistence type="predicted"/>
<dbReference type="Pfam" id="PF06968">
    <property type="entry name" value="BATS"/>
    <property type="match status" value="1"/>
</dbReference>
<dbReference type="NCBIfam" id="TIGR02351">
    <property type="entry name" value="thiH"/>
    <property type="match status" value="1"/>
</dbReference>
<dbReference type="SUPFAM" id="SSF102114">
    <property type="entry name" value="Radical SAM enzymes"/>
    <property type="match status" value="1"/>
</dbReference>
<keyword evidence="9" id="KW-1185">Reference proteome</keyword>
<evidence type="ECO:0000259" key="7">
    <source>
        <dbReference type="SMART" id="SM00876"/>
    </source>
</evidence>
<dbReference type="PANTHER" id="PTHR43583">
    <property type="entry name" value="2-IMINOACETATE SYNTHASE"/>
    <property type="match status" value="1"/>
</dbReference>
<keyword evidence="3" id="KW-0949">S-adenosyl-L-methionine</keyword>
<keyword evidence="2" id="KW-0004">4Fe-4S</keyword>
<dbReference type="InterPro" id="IPR012726">
    <property type="entry name" value="ThiH"/>
</dbReference>
<evidence type="ECO:0000256" key="5">
    <source>
        <dbReference type="ARBA" id="ARBA00023004"/>
    </source>
</evidence>
<dbReference type="Proteomes" id="UP001171111">
    <property type="component" value="Unassembled WGS sequence"/>
</dbReference>
<dbReference type="PANTHER" id="PTHR43583:SF1">
    <property type="entry name" value="2-IMINOACETATE SYNTHASE"/>
    <property type="match status" value="1"/>
</dbReference>
<dbReference type="EMBL" id="JAULJQ010000007">
    <property type="protein sequence ID" value="MDO2409719.1"/>
    <property type="molecule type" value="Genomic_DNA"/>
</dbReference>
<dbReference type="InterPro" id="IPR058240">
    <property type="entry name" value="rSAM_sf"/>
</dbReference>
<dbReference type="InterPro" id="IPR013785">
    <property type="entry name" value="Aldolase_TIM"/>
</dbReference>
<dbReference type="InterPro" id="IPR007197">
    <property type="entry name" value="rSAM"/>
</dbReference>
<evidence type="ECO:0000256" key="3">
    <source>
        <dbReference type="ARBA" id="ARBA00022691"/>
    </source>
</evidence>
<gene>
    <name evidence="8" type="primary">thiH</name>
    <name evidence="8" type="ORF">Q2362_06365</name>
</gene>
<dbReference type="Pfam" id="PF04055">
    <property type="entry name" value="Radical_SAM"/>
    <property type="match status" value="1"/>
</dbReference>
<dbReference type="SMART" id="SM00876">
    <property type="entry name" value="BATS"/>
    <property type="match status" value="1"/>
</dbReference>
<feature type="domain" description="Biotin and thiamin synthesis-associated" evidence="7">
    <location>
        <begin position="265"/>
        <end position="371"/>
    </location>
</feature>
<evidence type="ECO:0000256" key="2">
    <source>
        <dbReference type="ARBA" id="ARBA00022485"/>
    </source>
</evidence>
<protein>
    <submittedName>
        <fullName evidence="8">2-iminoacetate synthase ThiH</fullName>
    </submittedName>
</protein>